<dbReference type="PROSITE" id="PS51450">
    <property type="entry name" value="LRR"/>
    <property type="match status" value="1"/>
</dbReference>
<name>A0A7E5A0R0_PANRE</name>
<dbReference type="Pfam" id="PF00560">
    <property type="entry name" value="LRR_1"/>
    <property type="match status" value="1"/>
</dbReference>
<keyword evidence="3" id="KW-1185">Reference proteome</keyword>
<evidence type="ECO:0000256" key="1">
    <source>
        <dbReference type="ARBA" id="ARBA00022614"/>
    </source>
</evidence>
<evidence type="ECO:0000313" key="3">
    <source>
        <dbReference type="Proteomes" id="UP000492821"/>
    </source>
</evidence>
<dbReference type="InterPro" id="IPR032675">
    <property type="entry name" value="LRR_dom_sf"/>
</dbReference>
<dbReference type="PANTHER" id="PTHR45617">
    <property type="entry name" value="LEUCINE RICH REPEAT FAMILY PROTEIN"/>
    <property type="match status" value="1"/>
</dbReference>
<keyword evidence="1" id="KW-0433">Leucine-rich repeat</keyword>
<accession>A0A7E5A0R0</accession>
<dbReference type="Gene3D" id="3.80.10.10">
    <property type="entry name" value="Ribonuclease Inhibitor"/>
    <property type="match status" value="2"/>
</dbReference>
<reference evidence="4" key="2">
    <citation type="submission" date="2020-10" db="UniProtKB">
        <authorList>
            <consortium name="WormBaseParasite"/>
        </authorList>
    </citation>
    <scope>IDENTIFICATION</scope>
</reference>
<dbReference type="AlphaFoldDB" id="A0A7E5A0R0"/>
<evidence type="ECO:0000313" key="4">
    <source>
        <dbReference type="WBParaSite" id="Pan_g6756.t1"/>
    </source>
</evidence>
<proteinExistence type="predicted"/>
<evidence type="ECO:0000256" key="2">
    <source>
        <dbReference type="ARBA" id="ARBA00022737"/>
    </source>
</evidence>
<keyword evidence="2" id="KW-0677">Repeat</keyword>
<dbReference type="Proteomes" id="UP000492821">
    <property type="component" value="Unassembled WGS sequence"/>
</dbReference>
<dbReference type="PANTHER" id="PTHR45617:SF169">
    <property type="entry name" value="LRRCT DOMAIN-CONTAINING PROTEIN"/>
    <property type="match status" value="1"/>
</dbReference>
<sequence>MSNCGITSIEEFAFDQLRYLGELVLNYNLLTELPQLKKTMVFVTITAKGNMISKVSPNLFPIGSLIRNIDLSHNLLSDVETANSVVLKELPVLEKLDLSDNGISSLDVIQLKSAPVKQLGLEQNQLYSPLDFSKFTSLYLLNLASNSISELPIFPESLEILSLNNNQLNGSKLVFPALNLKEVYLSGNRFEALNSMAFINLANVSVITLLDNGLASYDLQLKKIANVRVDEKVALTINGINMTPHVPRVVYQRLLDLQNALTFEDSTDSA</sequence>
<organism evidence="3 4">
    <name type="scientific">Panagrellus redivivus</name>
    <name type="common">Microworm</name>
    <dbReference type="NCBI Taxonomy" id="6233"/>
    <lineage>
        <taxon>Eukaryota</taxon>
        <taxon>Metazoa</taxon>
        <taxon>Ecdysozoa</taxon>
        <taxon>Nematoda</taxon>
        <taxon>Chromadorea</taxon>
        <taxon>Rhabditida</taxon>
        <taxon>Tylenchina</taxon>
        <taxon>Panagrolaimomorpha</taxon>
        <taxon>Panagrolaimoidea</taxon>
        <taxon>Panagrolaimidae</taxon>
        <taxon>Panagrellus</taxon>
    </lineage>
</organism>
<protein>
    <submittedName>
        <fullName evidence="4">Leucine-rich repeat-containing protein 15-like</fullName>
    </submittedName>
</protein>
<dbReference type="WBParaSite" id="Pan_g6756.t1">
    <property type="protein sequence ID" value="Pan_g6756.t1"/>
    <property type="gene ID" value="Pan_g6756"/>
</dbReference>
<dbReference type="InterPro" id="IPR001611">
    <property type="entry name" value="Leu-rich_rpt"/>
</dbReference>
<reference evidence="3" key="1">
    <citation type="journal article" date="2013" name="Genetics">
        <title>The draft genome and transcriptome of Panagrellus redivivus are shaped by the harsh demands of a free-living lifestyle.</title>
        <authorList>
            <person name="Srinivasan J."/>
            <person name="Dillman A.R."/>
            <person name="Macchietto M.G."/>
            <person name="Heikkinen L."/>
            <person name="Lakso M."/>
            <person name="Fracchia K.M."/>
            <person name="Antoshechkin I."/>
            <person name="Mortazavi A."/>
            <person name="Wong G."/>
            <person name="Sternberg P.W."/>
        </authorList>
    </citation>
    <scope>NUCLEOTIDE SEQUENCE [LARGE SCALE GENOMIC DNA]</scope>
    <source>
        <strain evidence="3">MT8872</strain>
    </source>
</reference>
<dbReference type="SUPFAM" id="SSF52058">
    <property type="entry name" value="L domain-like"/>
    <property type="match status" value="1"/>
</dbReference>